<dbReference type="InterPro" id="IPR008979">
    <property type="entry name" value="Galactose-bd-like_sf"/>
</dbReference>
<gene>
    <name evidence="2" type="ORF">APZ42_002313</name>
</gene>
<reference evidence="2 3" key="1">
    <citation type="submission" date="2016-03" db="EMBL/GenBank/DDBJ databases">
        <title>EvidentialGene: Evidence-directed Construction of Genes on Genomes.</title>
        <authorList>
            <person name="Gilbert D.G."/>
            <person name="Choi J.-H."/>
            <person name="Mockaitis K."/>
            <person name="Colbourne J."/>
            <person name="Pfrender M."/>
        </authorList>
    </citation>
    <scope>NUCLEOTIDE SEQUENCE [LARGE SCALE GENOMIC DNA]</scope>
    <source>
        <strain evidence="2 3">Xinb3</strain>
        <tissue evidence="2">Complete organism</tissue>
    </source>
</reference>
<accession>A0A164ICR3</accession>
<dbReference type="SUPFAM" id="SSF49785">
    <property type="entry name" value="Galactose-binding domain-like"/>
    <property type="match status" value="1"/>
</dbReference>
<keyword evidence="3" id="KW-1185">Reference proteome</keyword>
<dbReference type="AlphaFoldDB" id="A0A164ICR3"/>
<sequence>MVRKDLSGEPFALSEIRVIVDGTNIANTLSIPVSYGSGKVEPGAILPTYGGLTDGSTSGGSYYETPYTTGEAWVELDLGGYCRVDSIEVAARSSWDGRLIGSKIYTSLTQQSLLSSAELLAASTQTTPTVRITNVTSGQFTATQPNATNEDPFINGTNVITATQTVSSVSSSDTENVTWQATAPGVDGTAPVFSSGTTASVA</sequence>
<evidence type="ECO:0000256" key="1">
    <source>
        <dbReference type="SAM" id="MobiDB-lite"/>
    </source>
</evidence>
<evidence type="ECO:0000313" key="2">
    <source>
        <dbReference type="EMBL" id="KZS01120.1"/>
    </source>
</evidence>
<proteinExistence type="predicted"/>
<comment type="caution">
    <text evidence="2">The sequence shown here is derived from an EMBL/GenBank/DDBJ whole genome shotgun (WGS) entry which is preliminary data.</text>
</comment>
<feature type="region of interest" description="Disordered" evidence="1">
    <location>
        <begin position="182"/>
        <end position="202"/>
    </location>
</feature>
<protein>
    <submittedName>
        <fullName evidence="2">Uncharacterized protein</fullName>
    </submittedName>
</protein>
<dbReference type="Gene3D" id="2.60.120.260">
    <property type="entry name" value="Galactose-binding domain-like"/>
    <property type="match status" value="1"/>
</dbReference>
<name>A0A164ICR3_9CRUS</name>
<organism evidence="2 3">
    <name type="scientific">Daphnia magna</name>
    <dbReference type="NCBI Taxonomy" id="35525"/>
    <lineage>
        <taxon>Eukaryota</taxon>
        <taxon>Metazoa</taxon>
        <taxon>Ecdysozoa</taxon>
        <taxon>Arthropoda</taxon>
        <taxon>Crustacea</taxon>
        <taxon>Branchiopoda</taxon>
        <taxon>Diplostraca</taxon>
        <taxon>Cladocera</taxon>
        <taxon>Anomopoda</taxon>
        <taxon>Daphniidae</taxon>
        <taxon>Daphnia</taxon>
    </lineage>
</organism>
<feature type="compositionally biased region" description="Polar residues" evidence="1">
    <location>
        <begin position="192"/>
        <end position="202"/>
    </location>
</feature>
<dbReference type="Pfam" id="PF22633">
    <property type="entry name" value="F5_F8_type_C_2"/>
    <property type="match status" value="1"/>
</dbReference>
<evidence type="ECO:0000313" key="3">
    <source>
        <dbReference type="Proteomes" id="UP000076858"/>
    </source>
</evidence>
<dbReference type="EMBL" id="LRGB01007564">
    <property type="protein sequence ID" value="KZS01120.1"/>
    <property type="molecule type" value="Genomic_DNA"/>
</dbReference>
<dbReference type="Proteomes" id="UP000076858">
    <property type="component" value="Unassembled WGS sequence"/>
</dbReference>
<feature type="non-terminal residue" evidence="2">
    <location>
        <position position="202"/>
    </location>
</feature>